<keyword evidence="6" id="KW-0511">Multifunctional enzyme</keyword>
<dbReference type="InterPro" id="IPR020841">
    <property type="entry name" value="PKS_Beta-ketoAc_synthase_dom"/>
</dbReference>
<dbReference type="SUPFAM" id="SSF51735">
    <property type="entry name" value="NAD(P)-binding Rossmann-fold domains"/>
    <property type="match status" value="2"/>
</dbReference>
<dbReference type="PANTHER" id="PTHR43775">
    <property type="entry name" value="FATTY ACID SYNTHASE"/>
    <property type="match status" value="1"/>
</dbReference>
<dbReference type="SUPFAM" id="SSF52151">
    <property type="entry name" value="FabD/lysophospholipase-like"/>
    <property type="match status" value="1"/>
</dbReference>
<dbReference type="InterPro" id="IPR013968">
    <property type="entry name" value="PKS_KR"/>
</dbReference>
<dbReference type="SMART" id="SM00827">
    <property type="entry name" value="PKS_AT"/>
    <property type="match status" value="1"/>
</dbReference>
<dbReference type="FunFam" id="1.10.1200.10:FF:000007">
    <property type="entry name" value="Probable polyketide synthase pks17"/>
    <property type="match status" value="1"/>
</dbReference>
<feature type="region of interest" description="C-terminal hotdog fold" evidence="8">
    <location>
        <begin position="792"/>
        <end position="934"/>
    </location>
</feature>
<dbReference type="GO" id="GO:0004312">
    <property type="term" value="F:fatty acid synthase activity"/>
    <property type="evidence" value="ECO:0007669"/>
    <property type="project" value="TreeGrafter"/>
</dbReference>
<keyword evidence="2" id="KW-0596">Phosphopantetheine</keyword>
<feature type="non-terminal residue" evidence="13">
    <location>
        <position position="1"/>
    </location>
</feature>
<dbReference type="InterPro" id="IPR032821">
    <property type="entry name" value="PKS_assoc"/>
</dbReference>
<dbReference type="OrthoDB" id="9778690at2"/>
<dbReference type="InterPro" id="IPR050091">
    <property type="entry name" value="PKS_NRPS_Biosynth_Enz"/>
</dbReference>
<dbReference type="GO" id="GO:0004315">
    <property type="term" value="F:3-oxoacyl-[acyl-carrier-protein] synthase activity"/>
    <property type="evidence" value="ECO:0007669"/>
    <property type="project" value="InterPro"/>
</dbReference>
<dbReference type="Gene3D" id="3.30.70.3290">
    <property type="match status" value="1"/>
</dbReference>
<evidence type="ECO:0000313" key="14">
    <source>
        <dbReference type="Proteomes" id="UP000199207"/>
    </source>
</evidence>
<evidence type="ECO:0000256" key="4">
    <source>
        <dbReference type="ARBA" id="ARBA00022679"/>
    </source>
</evidence>
<reference evidence="13 14" key="1">
    <citation type="submission" date="2016-10" db="EMBL/GenBank/DDBJ databases">
        <authorList>
            <person name="de Groot N.N."/>
        </authorList>
    </citation>
    <scope>NUCLEOTIDE SEQUENCE [LARGE SCALE GENOMIC DNA]</scope>
    <source>
        <strain evidence="13 14">CGMCC 4.5739</strain>
    </source>
</reference>
<evidence type="ECO:0000256" key="1">
    <source>
        <dbReference type="ARBA" id="ARBA00004792"/>
    </source>
</evidence>
<dbReference type="STRING" id="910347.SAMN05421773_1361"/>
<keyword evidence="7" id="KW-0012">Acyltransferase</keyword>
<dbReference type="InterPro" id="IPR042104">
    <property type="entry name" value="PKS_dehydratase_sf"/>
</dbReference>
<keyword evidence="5" id="KW-0045">Antibiotic biosynthesis</keyword>
<dbReference type="GO" id="GO:0006633">
    <property type="term" value="P:fatty acid biosynthetic process"/>
    <property type="evidence" value="ECO:0007669"/>
    <property type="project" value="InterPro"/>
</dbReference>
<dbReference type="InterPro" id="IPR001227">
    <property type="entry name" value="Ac_transferase_dom_sf"/>
</dbReference>
<dbReference type="InterPro" id="IPR049900">
    <property type="entry name" value="PKS_mFAS_DH"/>
</dbReference>
<feature type="region of interest" description="Disordered" evidence="9">
    <location>
        <begin position="763"/>
        <end position="791"/>
    </location>
</feature>
<dbReference type="Proteomes" id="UP000199207">
    <property type="component" value="Unassembled WGS sequence"/>
</dbReference>
<feature type="region of interest" description="Disordered" evidence="9">
    <location>
        <begin position="1477"/>
        <end position="1501"/>
    </location>
</feature>
<dbReference type="Pfam" id="PF00698">
    <property type="entry name" value="Acyl_transf_1"/>
    <property type="match status" value="1"/>
</dbReference>
<dbReference type="SUPFAM" id="SSF53901">
    <property type="entry name" value="Thiolase-like"/>
    <property type="match status" value="2"/>
</dbReference>
<accession>A0A1I1VG48</accession>
<dbReference type="Pfam" id="PF16197">
    <property type="entry name" value="KAsynt_C_assoc"/>
    <property type="match status" value="1"/>
</dbReference>
<gene>
    <name evidence="13" type="ORF">SAMN05421773_1361</name>
</gene>
<feature type="domain" description="PKS/mFAS DH" evidence="12">
    <location>
        <begin position="644"/>
        <end position="934"/>
    </location>
</feature>
<dbReference type="PROSITE" id="PS00606">
    <property type="entry name" value="KS3_1"/>
    <property type="match status" value="1"/>
</dbReference>
<dbReference type="SUPFAM" id="SSF47336">
    <property type="entry name" value="ACP-like"/>
    <property type="match status" value="1"/>
</dbReference>
<keyword evidence="4 13" id="KW-0808">Transferase</keyword>
<dbReference type="FunFam" id="3.40.366.10:FF:000002">
    <property type="entry name" value="Probable polyketide synthase 2"/>
    <property type="match status" value="1"/>
</dbReference>
<dbReference type="EMBL" id="FOLM01000036">
    <property type="protein sequence ID" value="SFD81849.1"/>
    <property type="molecule type" value="Genomic_DNA"/>
</dbReference>
<evidence type="ECO:0000256" key="3">
    <source>
        <dbReference type="ARBA" id="ARBA00022553"/>
    </source>
</evidence>
<dbReference type="Pfam" id="PF00550">
    <property type="entry name" value="PP-binding"/>
    <property type="match status" value="1"/>
</dbReference>
<dbReference type="InterPro" id="IPR009081">
    <property type="entry name" value="PP-bd_ACP"/>
</dbReference>
<evidence type="ECO:0000256" key="9">
    <source>
        <dbReference type="SAM" id="MobiDB-lite"/>
    </source>
</evidence>
<dbReference type="PANTHER" id="PTHR43775:SF51">
    <property type="entry name" value="INACTIVE PHENOLPHTHIOCEROL SYNTHESIS POLYKETIDE SYNTHASE TYPE I PKS1-RELATED"/>
    <property type="match status" value="1"/>
</dbReference>
<comment type="pathway">
    <text evidence="1">Antibiotic biosynthesis.</text>
</comment>
<evidence type="ECO:0000256" key="6">
    <source>
        <dbReference type="ARBA" id="ARBA00023268"/>
    </source>
</evidence>
<evidence type="ECO:0000259" key="10">
    <source>
        <dbReference type="PROSITE" id="PS50075"/>
    </source>
</evidence>
<dbReference type="InterPro" id="IPR018201">
    <property type="entry name" value="Ketoacyl_synth_AS"/>
</dbReference>
<dbReference type="Pfam" id="PF00109">
    <property type="entry name" value="ketoacyl-synt"/>
    <property type="match status" value="1"/>
</dbReference>
<feature type="domain" description="Carrier" evidence="10">
    <location>
        <begin position="1402"/>
        <end position="1477"/>
    </location>
</feature>
<dbReference type="InterPro" id="IPR016036">
    <property type="entry name" value="Malonyl_transacylase_ACP-bd"/>
</dbReference>
<feature type="region of interest" description="N-terminal hotdog fold" evidence="8">
    <location>
        <begin position="644"/>
        <end position="772"/>
    </location>
</feature>
<proteinExistence type="predicted"/>
<dbReference type="SUPFAM" id="SSF55048">
    <property type="entry name" value="Probable ACP-binding domain of malonyl-CoA ACP transacylase"/>
    <property type="match status" value="1"/>
</dbReference>
<dbReference type="Pfam" id="PF08659">
    <property type="entry name" value="KR"/>
    <property type="match status" value="1"/>
</dbReference>
<evidence type="ECO:0000256" key="5">
    <source>
        <dbReference type="ARBA" id="ARBA00023194"/>
    </source>
</evidence>
<dbReference type="InterPro" id="IPR049552">
    <property type="entry name" value="PKS_DH_N"/>
</dbReference>
<organism evidence="13 14">
    <name type="scientific">Streptomyces aidingensis</name>
    <dbReference type="NCBI Taxonomy" id="910347"/>
    <lineage>
        <taxon>Bacteria</taxon>
        <taxon>Bacillati</taxon>
        <taxon>Actinomycetota</taxon>
        <taxon>Actinomycetes</taxon>
        <taxon>Kitasatosporales</taxon>
        <taxon>Streptomycetaceae</taxon>
        <taxon>Streptomyces</taxon>
    </lineage>
</organism>
<dbReference type="RefSeq" id="WP_139238494.1">
    <property type="nucleotide sequence ID" value="NZ_FOLM01000036.1"/>
</dbReference>
<dbReference type="CDD" id="cd00833">
    <property type="entry name" value="PKS"/>
    <property type="match status" value="2"/>
</dbReference>
<dbReference type="InterPro" id="IPR036291">
    <property type="entry name" value="NAD(P)-bd_dom_sf"/>
</dbReference>
<feature type="active site" description="Proton acceptor; for dehydratase activity" evidence="8">
    <location>
        <position position="676"/>
    </location>
</feature>
<dbReference type="InterPro" id="IPR020807">
    <property type="entry name" value="PKS_DH"/>
</dbReference>
<dbReference type="InterPro" id="IPR036736">
    <property type="entry name" value="ACP-like_sf"/>
</dbReference>
<evidence type="ECO:0000259" key="11">
    <source>
        <dbReference type="PROSITE" id="PS52004"/>
    </source>
</evidence>
<dbReference type="InterPro" id="IPR016035">
    <property type="entry name" value="Acyl_Trfase/lysoPLipase"/>
</dbReference>
<dbReference type="GO" id="GO:0017000">
    <property type="term" value="P:antibiotic biosynthetic process"/>
    <property type="evidence" value="ECO:0007669"/>
    <property type="project" value="UniProtKB-KW"/>
</dbReference>
<feature type="region of interest" description="Disordered" evidence="9">
    <location>
        <begin position="168"/>
        <end position="192"/>
    </location>
</feature>
<dbReference type="SMART" id="SM00826">
    <property type="entry name" value="PKS_DH"/>
    <property type="match status" value="1"/>
</dbReference>
<dbReference type="Gene3D" id="3.40.47.10">
    <property type="match status" value="2"/>
</dbReference>
<dbReference type="Gene3D" id="3.40.366.10">
    <property type="entry name" value="Malonyl-Coenzyme A Acyl Carrier Protein, domain 2"/>
    <property type="match status" value="1"/>
</dbReference>
<dbReference type="InterPro" id="IPR014030">
    <property type="entry name" value="Ketoacyl_synth_N"/>
</dbReference>
<keyword evidence="14" id="KW-1185">Reference proteome</keyword>
<dbReference type="InterPro" id="IPR020806">
    <property type="entry name" value="PKS_PP-bd"/>
</dbReference>
<dbReference type="Pfam" id="PF02801">
    <property type="entry name" value="Ketoacyl-synt_C"/>
    <property type="match status" value="1"/>
</dbReference>
<dbReference type="Gene3D" id="3.40.50.720">
    <property type="entry name" value="NAD(P)-binding Rossmann-like Domain"/>
    <property type="match status" value="1"/>
</dbReference>
<dbReference type="Pfam" id="PF21089">
    <property type="entry name" value="PKS_DH_N"/>
    <property type="match status" value="1"/>
</dbReference>
<feature type="active site" description="Proton donor; for dehydratase activity" evidence="8">
    <location>
        <position position="853"/>
    </location>
</feature>
<dbReference type="SMART" id="SM00823">
    <property type="entry name" value="PKS_PP"/>
    <property type="match status" value="1"/>
</dbReference>
<evidence type="ECO:0000259" key="12">
    <source>
        <dbReference type="PROSITE" id="PS52019"/>
    </source>
</evidence>
<dbReference type="InterPro" id="IPR006162">
    <property type="entry name" value="Ppantetheine_attach_site"/>
</dbReference>
<dbReference type="PROSITE" id="PS00012">
    <property type="entry name" value="PHOSPHOPANTETHEINE"/>
    <property type="match status" value="1"/>
</dbReference>
<evidence type="ECO:0000256" key="7">
    <source>
        <dbReference type="ARBA" id="ARBA00023315"/>
    </source>
</evidence>
<dbReference type="InterPro" id="IPR049551">
    <property type="entry name" value="PKS_DH_C"/>
</dbReference>
<feature type="domain" description="Ketosynthase family 3 (KS3)" evidence="11">
    <location>
        <begin position="1"/>
        <end position="170"/>
    </location>
</feature>
<name>A0A1I1VG48_9ACTN</name>
<dbReference type="CDD" id="cd08956">
    <property type="entry name" value="KR_3_FAS_SDR_x"/>
    <property type="match status" value="1"/>
</dbReference>
<dbReference type="Pfam" id="PF22953">
    <property type="entry name" value="SpnB_Rossmann"/>
    <property type="match status" value="1"/>
</dbReference>
<evidence type="ECO:0000256" key="8">
    <source>
        <dbReference type="PROSITE-ProRule" id="PRU01363"/>
    </source>
</evidence>
<dbReference type="InterPro" id="IPR057326">
    <property type="entry name" value="KR_dom"/>
</dbReference>
<feature type="domain" description="Ketosynthase family 3 (KS3)" evidence="11">
    <location>
        <begin position="1501"/>
        <end position="1786"/>
    </location>
</feature>
<feature type="non-terminal residue" evidence="13">
    <location>
        <position position="1786"/>
    </location>
</feature>
<dbReference type="InterPro" id="IPR014043">
    <property type="entry name" value="Acyl_transferase_dom"/>
</dbReference>
<dbReference type="SMART" id="SM00822">
    <property type="entry name" value="PKS_KR"/>
    <property type="match status" value="1"/>
</dbReference>
<dbReference type="PROSITE" id="PS50075">
    <property type="entry name" value="CARRIER"/>
    <property type="match status" value="1"/>
</dbReference>
<dbReference type="InterPro" id="IPR055123">
    <property type="entry name" value="SpnB-like_Rossmann"/>
</dbReference>
<dbReference type="InterPro" id="IPR016039">
    <property type="entry name" value="Thiolase-like"/>
</dbReference>
<evidence type="ECO:0000256" key="2">
    <source>
        <dbReference type="ARBA" id="ARBA00022450"/>
    </source>
</evidence>
<sequence>RVLAVVRGSAVNQDGASNGLTAPHGPSQEGVIRAALADAGLGAGEVDAVEAHGTGTVLGDPIEAEALAAVYGRARGGGGPLWVGSLKSNIGHAQAAAGVGGVIKMVGALREGVLPRTLHVDAPSPHVDWAGNGLSLLVESREWPGAGRPRRAGVSSFGISGTNAHVILEQAPDPDPGPGAPPDTGTPTAPATPLPWVLSARGEDALRAQAARLRAHLDTTGADPGGIGLSLATTRSAFEHRAVILGRGAGELRAGLDALASGSAAPHLHRGTAADTARTAFLFTGQGSQYPGMGRGLYAAHPVFAAALDEICAAFDGLLDRPLRDLMFAPEDSPDAGLLHRTSFTQPALFALETALFRVLAHHGTGPALLAGHSLGEIAAAHAAGVLSLPDAARLVAARGRLMQAAPAGGAMIAIEAGREEAERSLSGLEDRLALAAVNSPRSVVVSGDADAAGRIAARWREAGRRVQPLTVSHAFHSPHMDGILQEFRTVAVGLEFHPPAIPLVSAVTGEPATAEQLTSPDYWARQIREPVLFADAVRRLAAQGATVMLELGPGAVLTPLARTTLPDTVTVVPLLRAGQDEGGTFAAGLARAYANGAPLDAGTFFPHAAPVPLPTYAFRRAHFWQLPEARTDARGLGLEPAGHPLLTGEVDCAGRADALFTGRIARSAHPWTADHTIAGITLLPATAVLELAAVAGGRLGLPRVAELTLETPLELPGDTAVQIQLAVAEADSDGYRAFTLHARPESGADGPAPRAWTRHAAGTLAPAGGPPAAPGGAGDAAGTGVWPPEDAAAEPVDGLYARLAERGYGYGPAFRGLEAVWRRGDEIFAEIGLPEEPRPGAGGHHVHPALLDMALHALLPGAAPEDGTAGDAMALPFGWSDVTLHPTRATRLRVRITPGADGTAGLALHDPDGTPVATVGSLVLRPVARERLAAASGGVADALFAVDWPVIPAPAADPALSWAEHRGPATDADVAVVRVHDLPSATPARVLRLVQEWLADERTTASRLLLVTRGAVGVTPADEVDLDTAGIWGLIRSVQTEHPGRVVLADLDPAAPDGPVDSVDPVDPVDSAVPGGPGSALLPAALATGEPQLALRGGRIHVPRLGRCGPAGAAAPRLDPAGTVLVTGGTGGLGALLARHLVTAHGVRRLLLTSRRGPDAPGARELDAELTALGAEVTIAAADAADRDAMARLLAGLPGRHPLTAVVHTAGVLADATVESLTEAKLAEVMRPKAGAARVLHELTAELDLAAFVLFSSVSGITGAAGQANYAAANTFLDALAHHRRARGLAATSLAWGLWDTAHGMGAGLTEAGRQRWERSGLLPLTPRRGLALFDAALAAGRPLVVPAALEPARQARGGAPVPHLYRALVRPAARPAGPAPATAADWAGRIAALPGPKRAGAVLELVRAEAAVVLGHAGGSAVDPERSFSDLGFDSMAGVDLRNRLGTATGLRLSATAVFDHPTPAALAAHLLSRAGRERPVSRPAPRPGRGAGPGAGSEEPVAIVGMACRFPGGVGSPEELWRLVAEGTDAVGGFPANRGWDLERLYDPDPERTGCSYTREGGFLHDADQFDNEFFGLSPREAAAMDPQQRLLLETAWETFENAGIDPGTLRGSGTGVFTGAMYDDYASRLPAAPEEFEGFLLAGNLSSVLSGRLSYTYGLRGPAVTVDTACSSSLVALHLAIRSLRSGECDLALAGGVTVMSSPRTFVEFSRQRGLAVDGRCKSFAAGADGTGWSEGVGLLLVERLSVARRRGHRVLAVVRGSAVNQDGASNGLTAPHGPSQE</sequence>
<dbReference type="Gene3D" id="1.10.1200.10">
    <property type="entry name" value="ACP-like"/>
    <property type="match status" value="1"/>
</dbReference>
<dbReference type="PROSITE" id="PS52004">
    <property type="entry name" value="KS3_2"/>
    <property type="match status" value="2"/>
</dbReference>
<dbReference type="GO" id="GO:0031177">
    <property type="term" value="F:phosphopantetheine binding"/>
    <property type="evidence" value="ECO:0007669"/>
    <property type="project" value="InterPro"/>
</dbReference>
<dbReference type="SMART" id="SM01294">
    <property type="entry name" value="PKS_PP_betabranch"/>
    <property type="match status" value="1"/>
</dbReference>
<dbReference type="Gene3D" id="3.10.129.110">
    <property type="entry name" value="Polyketide synthase dehydratase"/>
    <property type="match status" value="1"/>
</dbReference>
<evidence type="ECO:0000313" key="13">
    <source>
        <dbReference type="EMBL" id="SFD81849.1"/>
    </source>
</evidence>
<keyword evidence="3" id="KW-0597">Phosphoprotein</keyword>
<dbReference type="PROSITE" id="PS52019">
    <property type="entry name" value="PKS_MFAS_DH"/>
    <property type="match status" value="1"/>
</dbReference>
<feature type="compositionally biased region" description="Low complexity" evidence="9">
    <location>
        <begin position="182"/>
        <end position="191"/>
    </location>
</feature>
<dbReference type="Pfam" id="PF14765">
    <property type="entry name" value="PS-DH"/>
    <property type="match status" value="1"/>
</dbReference>
<dbReference type="InterPro" id="IPR014031">
    <property type="entry name" value="Ketoacyl_synth_C"/>
</dbReference>
<protein>
    <submittedName>
        <fullName evidence="13">Acyl transferase domain-containing protein</fullName>
    </submittedName>
</protein>
<dbReference type="SMART" id="SM00825">
    <property type="entry name" value="PKS_KS"/>
    <property type="match status" value="2"/>
</dbReference>